<organism evidence="1 2">
    <name type="scientific">Botrytis paeoniae</name>
    <dbReference type="NCBI Taxonomy" id="278948"/>
    <lineage>
        <taxon>Eukaryota</taxon>
        <taxon>Fungi</taxon>
        <taxon>Dikarya</taxon>
        <taxon>Ascomycota</taxon>
        <taxon>Pezizomycotina</taxon>
        <taxon>Leotiomycetes</taxon>
        <taxon>Helotiales</taxon>
        <taxon>Sclerotiniaceae</taxon>
        <taxon>Botrytis</taxon>
    </lineage>
</organism>
<dbReference type="Proteomes" id="UP000297910">
    <property type="component" value="Unassembled WGS sequence"/>
</dbReference>
<dbReference type="AlphaFoldDB" id="A0A4Z1EUY4"/>
<keyword evidence="2" id="KW-1185">Reference proteome</keyword>
<reference evidence="1 2" key="1">
    <citation type="submission" date="2017-12" db="EMBL/GenBank/DDBJ databases">
        <title>Comparative genomics of Botrytis spp.</title>
        <authorList>
            <person name="Valero-Jimenez C.A."/>
            <person name="Tapia P."/>
            <person name="Veloso J."/>
            <person name="Silva-Moreno E."/>
            <person name="Staats M."/>
            <person name="Valdes J.H."/>
            <person name="Van Kan J.A.L."/>
        </authorList>
    </citation>
    <scope>NUCLEOTIDE SEQUENCE [LARGE SCALE GENOMIC DNA]</scope>
    <source>
        <strain evidence="1 2">Bp0003</strain>
    </source>
</reference>
<proteinExistence type="predicted"/>
<name>A0A4Z1EUY4_9HELO</name>
<gene>
    <name evidence="1" type="ORF">BPAE_0783g00010</name>
</gene>
<evidence type="ECO:0000313" key="2">
    <source>
        <dbReference type="Proteomes" id="UP000297910"/>
    </source>
</evidence>
<comment type="caution">
    <text evidence="1">The sequence shown here is derived from an EMBL/GenBank/DDBJ whole genome shotgun (WGS) entry which is preliminary data.</text>
</comment>
<accession>A0A4Z1EUY4</accession>
<protein>
    <submittedName>
        <fullName evidence="1">Uncharacterized protein</fullName>
    </submittedName>
</protein>
<sequence>MKSSQKAKKLDNRWVGLYEILKVYPRSCFVQLPENIRIFPVFHYFFLLPANNKEQFPAQTAINKSESAITKDRVLEREDGEDEPVQKWIFEGVINNHNEDDYHYLIK</sequence>
<evidence type="ECO:0000313" key="1">
    <source>
        <dbReference type="EMBL" id="TGO12991.1"/>
    </source>
</evidence>
<dbReference type="EMBL" id="PQXI01000780">
    <property type="protein sequence ID" value="TGO12991.1"/>
    <property type="molecule type" value="Genomic_DNA"/>
</dbReference>